<dbReference type="AlphaFoldDB" id="A0A0D0CAJ3"/>
<accession>A0A0D0CAJ3</accession>
<dbReference type="HOGENOM" id="CLU_3106582_0_0_1"/>
<dbReference type="Proteomes" id="UP000053593">
    <property type="component" value="Unassembled WGS sequence"/>
</dbReference>
<proteinExistence type="predicted"/>
<reference evidence="2 3" key="1">
    <citation type="submission" date="2014-04" db="EMBL/GenBank/DDBJ databases">
        <title>Evolutionary Origins and Diversification of the Mycorrhizal Mutualists.</title>
        <authorList>
            <consortium name="DOE Joint Genome Institute"/>
            <consortium name="Mycorrhizal Genomics Consortium"/>
            <person name="Kohler A."/>
            <person name="Kuo A."/>
            <person name="Nagy L.G."/>
            <person name="Floudas D."/>
            <person name="Copeland A."/>
            <person name="Barry K.W."/>
            <person name="Cichocki N."/>
            <person name="Veneault-Fourrey C."/>
            <person name="LaButti K."/>
            <person name="Lindquist E.A."/>
            <person name="Lipzen A."/>
            <person name="Lundell T."/>
            <person name="Morin E."/>
            <person name="Murat C."/>
            <person name="Riley R."/>
            <person name="Ohm R."/>
            <person name="Sun H."/>
            <person name="Tunlid A."/>
            <person name="Henrissat B."/>
            <person name="Grigoriev I.V."/>
            <person name="Hibbett D.S."/>
            <person name="Martin F."/>
        </authorList>
    </citation>
    <scope>NUCLEOTIDE SEQUENCE [LARGE SCALE GENOMIC DNA]</scope>
    <source>
        <strain evidence="2 3">FD-317 M1</strain>
    </source>
</reference>
<keyword evidence="3" id="KW-1185">Reference proteome</keyword>
<evidence type="ECO:0000313" key="3">
    <source>
        <dbReference type="Proteomes" id="UP000053593"/>
    </source>
</evidence>
<dbReference type="EMBL" id="KN834810">
    <property type="protein sequence ID" value="KIK55012.1"/>
    <property type="molecule type" value="Genomic_DNA"/>
</dbReference>
<evidence type="ECO:0000256" key="1">
    <source>
        <dbReference type="SAM" id="MobiDB-lite"/>
    </source>
</evidence>
<organism evidence="2 3">
    <name type="scientific">Collybiopsis luxurians FD-317 M1</name>
    <dbReference type="NCBI Taxonomy" id="944289"/>
    <lineage>
        <taxon>Eukaryota</taxon>
        <taxon>Fungi</taxon>
        <taxon>Dikarya</taxon>
        <taxon>Basidiomycota</taxon>
        <taxon>Agaricomycotina</taxon>
        <taxon>Agaricomycetes</taxon>
        <taxon>Agaricomycetidae</taxon>
        <taxon>Agaricales</taxon>
        <taxon>Marasmiineae</taxon>
        <taxon>Omphalotaceae</taxon>
        <taxon>Collybiopsis</taxon>
        <taxon>Collybiopsis luxurians</taxon>
    </lineage>
</organism>
<evidence type="ECO:0000313" key="2">
    <source>
        <dbReference type="EMBL" id="KIK55012.1"/>
    </source>
</evidence>
<feature type="region of interest" description="Disordered" evidence="1">
    <location>
        <begin position="1"/>
        <end position="23"/>
    </location>
</feature>
<gene>
    <name evidence="2" type="ORF">GYMLUDRAFT_887328</name>
</gene>
<protein>
    <submittedName>
        <fullName evidence="2">Uncharacterized protein</fullName>
    </submittedName>
</protein>
<name>A0A0D0CAJ3_9AGAR</name>
<sequence>MSIISEGCHQMKGHVGTSGSEPSSAASFWFMAIIESSGTQPFAWQHSISPI</sequence>